<dbReference type="EMBL" id="LAZR01029603">
    <property type="protein sequence ID" value="KKL59092.1"/>
    <property type="molecule type" value="Genomic_DNA"/>
</dbReference>
<name>A0A0F9G754_9ZZZZ</name>
<protein>
    <submittedName>
        <fullName evidence="1">Uncharacterized protein</fullName>
    </submittedName>
</protein>
<dbReference type="AlphaFoldDB" id="A0A0F9G754"/>
<reference evidence="1" key="1">
    <citation type="journal article" date="2015" name="Nature">
        <title>Complex archaea that bridge the gap between prokaryotes and eukaryotes.</title>
        <authorList>
            <person name="Spang A."/>
            <person name="Saw J.H."/>
            <person name="Jorgensen S.L."/>
            <person name="Zaremba-Niedzwiedzka K."/>
            <person name="Martijn J."/>
            <person name="Lind A.E."/>
            <person name="van Eijk R."/>
            <person name="Schleper C."/>
            <person name="Guy L."/>
            <person name="Ettema T.J."/>
        </authorList>
    </citation>
    <scope>NUCLEOTIDE SEQUENCE</scope>
</reference>
<comment type="caution">
    <text evidence="1">The sequence shown here is derived from an EMBL/GenBank/DDBJ whole genome shotgun (WGS) entry which is preliminary data.</text>
</comment>
<proteinExistence type="predicted"/>
<accession>A0A0F9G754</accession>
<evidence type="ECO:0000313" key="1">
    <source>
        <dbReference type="EMBL" id="KKL59092.1"/>
    </source>
</evidence>
<gene>
    <name evidence="1" type="ORF">LCGC14_2218790</name>
</gene>
<organism evidence="1">
    <name type="scientific">marine sediment metagenome</name>
    <dbReference type="NCBI Taxonomy" id="412755"/>
    <lineage>
        <taxon>unclassified sequences</taxon>
        <taxon>metagenomes</taxon>
        <taxon>ecological metagenomes</taxon>
    </lineage>
</organism>
<sequence length="65" mass="7672">MSKFKKRHYKAIAQLLNSHHLLHPTRSYVEDSDIVLDRVIEDFAGMFGEDNPRFDRKKFMEAAGY</sequence>